<evidence type="ECO:0000313" key="9">
    <source>
        <dbReference type="EMBL" id="MDH2006181.1"/>
    </source>
</evidence>
<feature type="active site" evidence="5">
    <location>
        <position position="15"/>
    </location>
</feature>
<evidence type="ECO:0000256" key="3">
    <source>
        <dbReference type="PIRSR" id="PIRSR001220-1"/>
    </source>
</evidence>
<dbReference type="CDD" id="cd08964">
    <property type="entry name" value="L-asparaginase_II"/>
    <property type="match status" value="1"/>
</dbReference>
<dbReference type="InterPro" id="IPR027474">
    <property type="entry name" value="L-asparaginase_N"/>
</dbReference>
<evidence type="ECO:0000259" key="8">
    <source>
        <dbReference type="Pfam" id="PF17763"/>
    </source>
</evidence>
<dbReference type="Pfam" id="PF17763">
    <property type="entry name" value="Asparaginase_C"/>
    <property type="match status" value="1"/>
</dbReference>
<dbReference type="PROSITE" id="PS51732">
    <property type="entry name" value="ASN_GLN_ASE_3"/>
    <property type="match status" value="1"/>
</dbReference>
<accession>A0AA42W594</accession>
<feature type="binding site" evidence="4">
    <location>
        <begin position="97"/>
        <end position="98"/>
    </location>
    <ligand>
        <name>substrate</name>
    </ligand>
</feature>
<dbReference type="InterPro" id="IPR006034">
    <property type="entry name" value="Asparaginase/glutaminase-like"/>
</dbReference>
<gene>
    <name evidence="9" type="ORF">N5J23_11590</name>
</gene>
<dbReference type="InterPro" id="IPR004550">
    <property type="entry name" value="AsnASE_II"/>
</dbReference>
<dbReference type="PROSITE" id="PS00917">
    <property type="entry name" value="ASN_GLN_ASE_2"/>
    <property type="match status" value="1"/>
</dbReference>
<dbReference type="PANTHER" id="PTHR11707">
    <property type="entry name" value="L-ASPARAGINASE"/>
    <property type="match status" value="1"/>
</dbReference>
<dbReference type="GO" id="GO:0004067">
    <property type="term" value="F:asparaginase activity"/>
    <property type="evidence" value="ECO:0007669"/>
    <property type="project" value="UniProtKB-UniRule"/>
</dbReference>
<dbReference type="SFLD" id="SFLDS00057">
    <property type="entry name" value="Glutaminase/Asparaginase"/>
    <property type="match status" value="1"/>
</dbReference>
<sequence length="337" mass="35447">MSEGRKIAILGTGGTIAGLGDAQGGGVGYQAGQLGVAQLLQPIADQAVPQGWSLELEQVSQLDSKDMDITVWLQLAQACQRWLLQPEVAGVVITHGTDTLEETAWFLQCVLQPAKPVVLTCAMRPATALSADGPANLRDALACTAQGRAGVWAVASGEVHSAQQVHKAHPYRVHAFTSGEAGPAGWVEEGRVRWAGGSEATLPCAAEWTEWPVADAWPWVEIVTSTAGARPAAVDALVAAGVQGLVVACTGNGSVHQALQQALQRAQDRGVRVWRSTRCEQGQIVQAPGEEDPLVSPLSPLKARISLMLELLHAARQAKVSEASGAMRVRVDCYPSG</sequence>
<dbReference type="Proteomes" id="UP001161294">
    <property type="component" value="Unassembled WGS sequence"/>
</dbReference>
<evidence type="ECO:0000256" key="1">
    <source>
        <dbReference type="ARBA" id="ARBA00010518"/>
    </source>
</evidence>
<dbReference type="Gene3D" id="3.40.50.40">
    <property type="match status" value="1"/>
</dbReference>
<dbReference type="Gene3D" id="3.40.50.1170">
    <property type="entry name" value="L-asparaginase, N-terminal domain"/>
    <property type="match status" value="1"/>
</dbReference>
<organism evidence="9 10">
    <name type="scientific">Comamonas aquatica</name>
    <dbReference type="NCBI Taxonomy" id="225991"/>
    <lineage>
        <taxon>Bacteria</taxon>
        <taxon>Pseudomonadati</taxon>
        <taxon>Pseudomonadota</taxon>
        <taxon>Betaproteobacteria</taxon>
        <taxon>Burkholderiales</taxon>
        <taxon>Comamonadaceae</taxon>
        <taxon>Comamonas</taxon>
    </lineage>
</organism>
<keyword evidence="2" id="KW-0378">Hydrolase</keyword>
<dbReference type="InterPro" id="IPR037152">
    <property type="entry name" value="L-asparaginase_N_sf"/>
</dbReference>
<dbReference type="GO" id="GO:0006528">
    <property type="term" value="P:asparagine metabolic process"/>
    <property type="evidence" value="ECO:0007669"/>
    <property type="project" value="InterPro"/>
</dbReference>
<dbReference type="InterPro" id="IPR027475">
    <property type="entry name" value="Asparaginase/glutaminase_AS2"/>
</dbReference>
<dbReference type="EMBL" id="JAOCJW010000021">
    <property type="protein sequence ID" value="MDH2006181.1"/>
    <property type="molecule type" value="Genomic_DNA"/>
</dbReference>
<dbReference type="InterPro" id="IPR036152">
    <property type="entry name" value="Asp/glu_Ase-like_sf"/>
</dbReference>
<feature type="domain" description="Asparaginase/glutaminase C-terminal" evidence="8">
    <location>
        <begin position="220"/>
        <end position="320"/>
    </location>
</feature>
<feature type="active site" description="O-isoaspartyl threonine intermediate" evidence="3">
    <location>
        <position position="15"/>
    </location>
</feature>
<evidence type="ECO:0000256" key="5">
    <source>
        <dbReference type="PROSITE-ProRule" id="PRU10099"/>
    </source>
</evidence>
<dbReference type="AlphaFoldDB" id="A0AA42W594"/>
<dbReference type="InterPro" id="IPR040919">
    <property type="entry name" value="Asparaginase_C"/>
</dbReference>
<evidence type="ECO:0000256" key="2">
    <source>
        <dbReference type="ARBA" id="ARBA00022801"/>
    </source>
</evidence>
<dbReference type="RefSeq" id="WP_279852479.1">
    <property type="nucleotide sequence ID" value="NZ_JAOCIA010000019.1"/>
</dbReference>
<protein>
    <submittedName>
        <fullName evidence="9">Asparaginase</fullName>
    </submittedName>
</protein>
<dbReference type="SMART" id="SM00870">
    <property type="entry name" value="Asparaginase"/>
    <property type="match status" value="1"/>
</dbReference>
<dbReference type="PIRSF" id="PIRSF500176">
    <property type="entry name" value="L_ASNase"/>
    <property type="match status" value="1"/>
</dbReference>
<name>A0AA42W594_9BURK</name>
<reference evidence="9" key="1">
    <citation type="submission" date="2022-09" db="EMBL/GenBank/DDBJ databases">
        <title>Intensive care unit water sources are persistently colonized with multi-drug resistant bacteria and are the site of extensive horizontal gene transfer of antibiotic resistance genes.</title>
        <authorList>
            <person name="Diorio-Toth L."/>
        </authorList>
    </citation>
    <scope>NUCLEOTIDE SEQUENCE</scope>
    <source>
        <strain evidence="9">GD03686</strain>
    </source>
</reference>
<comment type="caution">
    <text evidence="9">The sequence shown here is derived from an EMBL/GenBank/DDBJ whole genome shotgun (WGS) entry which is preliminary data.</text>
</comment>
<evidence type="ECO:0000259" key="7">
    <source>
        <dbReference type="Pfam" id="PF00710"/>
    </source>
</evidence>
<evidence type="ECO:0000313" key="10">
    <source>
        <dbReference type="Proteomes" id="UP001161294"/>
    </source>
</evidence>
<dbReference type="FunFam" id="3.40.50.1170:FF:000001">
    <property type="entry name" value="L-asparaginase 2"/>
    <property type="match status" value="1"/>
</dbReference>
<dbReference type="PROSITE" id="PS00144">
    <property type="entry name" value="ASN_GLN_ASE_1"/>
    <property type="match status" value="1"/>
</dbReference>
<dbReference type="SUPFAM" id="SSF53774">
    <property type="entry name" value="Glutaminase/Asparaginase"/>
    <property type="match status" value="1"/>
</dbReference>
<feature type="binding site" evidence="4">
    <location>
        <position position="64"/>
    </location>
    <ligand>
        <name>substrate</name>
    </ligand>
</feature>
<evidence type="ECO:0000256" key="4">
    <source>
        <dbReference type="PIRSR" id="PIRSR001220-2"/>
    </source>
</evidence>
<feature type="domain" description="L-asparaginase N-terminal" evidence="7">
    <location>
        <begin position="6"/>
        <end position="195"/>
    </location>
</feature>
<dbReference type="InterPro" id="IPR020827">
    <property type="entry name" value="Asparaginase/glutaminase_AS1"/>
</dbReference>
<evidence type="ECO:0000256" key="6">
    <source>
        <dbReference type="PROSITE-ProRule" id="PRU10100"/>
    </source>
</evidence>
<comment type="similarity">
    <text evidence="1">Belongs to the asparaginase 1 family.</text>
</comment>
<feature type="active site" evidence="6">
    <location>
        <position position="97"/>
    </location>
</feature>
<proteinExistence type="inferred from homology"/>
<dbReference type="Pfam" id="PF00710">
    <property type="entry name" value="Asparaginase"/>
    <property type="match status" value="1"/>
</dbReference>
<dbReference type="InterPro" id="IPR027473">
    <property type="entry name" value="L-asparaginase_C"/>
</dbReference>
<dbReference type="PIRSF" id="PIRSF001220">
    <property type="entry name" value="L-ASNase_gatD"/>
    <property type="match status" value="1"/>
</dbReference>
<dbReference type="PRINTS" id="PR00139">
    <property type="entry name" value="ASNGLNASE"/>
</dbReference>
<dbReference type="PANTHER" id="PTHR11707:SF28">
    <property type="entry name" value="60 KDA LYSOPHOSPHOLIPASE"/>
    <property type="match status" value="1"/>
</dbReference>